<evidence type="ECO:0000256" key="1">
    <source>
        <dbReference type="ARBA" id="ARBA00009865"/>
    </source>
</evidence>
<feature type="site" description="Important for catalytic activity, responsible for pKa modulation of the active site Glu and correct orientation of both the proton donor and substrate" evidence="6">
    <location>
        <position position="173"/>
    </location>
</feature>
<evidence type="ECO:0000313" key="9">
    <source>
        <dbReference type="Proteomes" id="UP000184291"/>
    </source>
</evidence>
<dbReference type="InterPro" id="IPR023296">
    <property type="entry name" value="Glyco_hydro_beta-prop_sf"/>
</dbReference>
<dbReference type="EMBL" id="FQTT01000009">
    <property type="protein sequence ID" value="SHE25027.1"/>
    <property type="molecule type" value="Genomic_DNA"/>
</dbReference>
<keyword evidence="3 7" id="KW-0378">Hydrolase</keyword>
<dbReference type="Pfam" id="PF04616">
    <property type="entry name" value="Glyco_hydro_43"/>
    <property type="match status" value="1"/>
</dbReference>
<keyword evidence="5 7" id="KW-0326">Glycosidase</keyword>
<keyword evidence="2" id="KW-0858">Xylan degradation</keyword>
<dbReference type="GO" id="GO:0004553">
    <property type="term" value="F:hydrolase activity, hydrolyzing O-glycosyl compounds"/>
    <property type="evidence" value="ECO:0007669"/>
    <property type="project" value="InterPro"/>
</dbReference>
<organism evidence="8 9">
    <name type="scientific">Actinomyces glycerinitolerans</name>
    <dbReference type="NCBI Taxonomy" id="1892869"/>
    <lineage>
        <taxon>Bacteria</taxon>
        <taxon>Bacillati</taxon>
        <taxon>Actinomycetota</taxon>
        <taxon>Actinomycetes</taxon>
        <taxon>Actinomycetales</taxon>
        <taxon>Actinomycetaceae</taxon>
        <taxon>Actinomyces</taxon>
    </lineage>
</organism>
<dbReference type="PANTHER" id="PTHR43772:SF2">
    <property type="entry name" value="PUTATIVE (AFU_ORTHOLOGUE AFUA_2G04480)-RELATED"/>
    <property type="match status" value="1"/>
</dbReference>
<sequence length="456" mass="49784">MVRTHVNARNPILPPDLHIPDVEAHVMPDGRLYLYGSWDQYTDTYCSMDYRVVSTADLRTWTIHDLGFDGRDVPWEDDPRNPAYPGGFDPAHPTPFLRAMLESDSAASATWSNDAAAFVPPPHGFLYAPDAAPHDGRYYLYFCGPDQSEGVAVADDPAGPFTDPVRLPCAGIDPAVLVDDDGRAYYFWGQFSARGAELDHTMRAFVPGSEVHDLLTEAEHCFHEGTSVRRRGDTYYAVFASISTGRPTSLDYATAPHPLGPYTYRGTIIDNADCDPASWNNHGSIEEVGGRWYVFYHRSHGGSQYGRRACIEPIEFDSDGLIAPVVMTSTGAGRPFALGERIEGWRACAVTGTAFITRADDPRPNTVSGGAAGGEAVFRYVDWEVTPSHVEVEADDVVELLVDDADEPTARIVPEAGIGRSRLAGVPTGRHTLRLRLPGVASDDAEPTHVTALTVF</sequence>
<evidence type="ECO:0008006" key="10">
    <source>
        <dbReference type="Google" id="ProtNLM"/>
    </source>
</evidence>
<protein>
    <recommendedName>
        <fullName evidence="10">Glycosyl hydrolase family 43</fullName>
    </recommendedName>
</protein>
<keyword evidence="2" id="KW-0624">Polysaccharide degradation</keyword>
<dbReference type="InterPro" id="IPR006710">
    <property type="entry name" value="Glyco_hydro_43"/>
</dbReference>
<dbReference type="Proteomes" id="UP000184291">
    <property type="component" value="Unassembled WGS sequence"/>
</dbReference>
<evidence type="ECO:0000256" key="7">
    <source>
        <dbReference type="RuleBase" id="RU361187"/>
    </source>
</evidence>
<evidence type="ECO:0000313" key="8">
    <source>
        <dbReference type="EMBL" id="SHE25027.1"/>
    </source>
</evidence>
<dbReference type="GO" id="GO:0045493">
    <property type="term" value="P:xylan catabolic process"/>
    <property type="evidence" value="ECO:0007669"/>
    <property type="project" value="UniProtKB-KW"/>
</dbReference>
<keyword evidence="4" id="KW-0119">Carbohydrate metabolism</keyword>
<evidence type="ECO:0000256" key="6">
    <source>
        <dbReference type="PIRSR" id="PIRSR606710-2"/>
    </source>
</evidence>
<comment type="similarity">
    <text evidence="1 7">Belongs to the glycosyl hydrolase 43 family.</text>
</comment>
<dbReference type="PANTHER" id="PTHR43772">
    <property type="entry name" value="ENDO-1,4-BETA-XYLANASE"/>
    <property type="match status" value="1"/>
</dbReference>
<dbReference type="OrthoDB" id="9758923at2"/>
<reference evidence="9" key="1">
    <citation type="submission" date="2016-09" db="EMBL/GenBank/DDBJ databases">
        <authorList>
            <person name="Strepis N."/>
        </authorList>
    </citation>
    <scope>NUCLEOTIDE SEQUENCE [LARGE SCALE GENOMIC DNA]</scope>
</reference>
<name>A0A1M4RZ91_9ACTO</name>
<dbReference type="Gene3D" id="2.115.10.20">
    <property type="entry name" value="Glycosyl hydrolase domain, family 43"/>
    <property type="match status" value="1"/>
</dbReference>
<accession>A0A1M4RZ91</accession>
<dbReference type="CDD" id="cd18620">
    <property type="entry name" value="GH43_XylA-like"/>
    <property type="match status" value="1"/>
</dbReference>
<dbReference type="InterPro" id="IPR052176">
    <property type="entry name" value="Glycosyl_Hydrlase_43_Enz"/>
</dbReference>
<gene>
    <name evidence="8" type="ORF">ACGLYG10_1239</name>
</gene>
<evidence type="ECO:0000256" key="3">
    <source>
        <dbReference type="ARBA" id="ARBA00022801"/>
    </source>
</evidence>
<evidence type="ECO:0000256" key="4">
    <source>
        <dbReference type="ARBA" id="ARBA00023277"/>
    </source>
</evidence>
<dbReference type="SUPFAM" id="SSF75005">
    <property type="entry name" value="Arabinanase/levansucrase/invertase"/>
    <property type="match status" value="1"/>
</dbReference>
<keyword evidence="9" id="KW-1185">Reference proteome</keyword>
<dbReference type="STRING" id="1892869.ACGLYG10_1239"/>
<evidence type="ECO:0000256" key="2">
    <source>
        <dbReference type="ARBA" id="ARBA00022651"/>
    </source>
</evidence>
<dbReference type="AlphaFoldDB" id="A0A1M4RZ91"/>
<evidence type="ECO:0000256" key="5">
    <source>
        <dbReference type="ARBA" id="ARBA00023295"/>
    </source>
</evidence>
<dbReference type="RefSeq" id="WP_073329052.1">
    <property type="nucleotide sequence ID" value="NZ_FQTT01000009.1"/>
</dbReference>
<proteinExistence type="inferred from homology"/>